<evidence type="ECO:0000313" key="1">
    <source>
        <dbReference type="EMBL" id="CAB4147844.1"/>
    </source>
</evidence>
<dbReference type="EMBL" id="LR796480">
    <property type="protein sequence ID" value="CAB4147844.1"/>
    <property type="molecule type" value="Genomic_DNA"/>
</dbReference>
<reference evidence="1" key="1">
    <citation type="submission" date="2020-04" db="EMBL/GenBank/DDBJ databases">
        <authorList>
            <person name="Chiriac C."/>
            <person name="Salcher M."/>
            <person name="Ghai R."/>
            <person name="Kavagutti S V."/>
        </authorList>
    </citation>
    <scope>NUCLEOTIDE SEQUENCE</scope>
</reference>
<sequence>MSIFSKYNDEIIELLQKGLSVREIAKQILPDQFSGIRKHITKIKNNTGVINACNSLQVDPKTTPMLWLKNKDASVRVTNPLFEKPEEKEFKDLTETLIKDLQNYSPNFVKLERIENKDSYLLVLDPADLHIGKLSKHFETGEDYNNQIAVHRALAGVKGILQKVSSFNIDKILFIGGNDILHIDNPKRTTTSGTPQDTDGMWFENFIIAKNLYIDILEILLPVADVHFCFNPSNHDYTNGFFLAQVIEAYFKNCKNITFDNSIAHRKGFQYYNNLIGTTHGDGAKQELLPLLMAQEFPIEWSQTKHRYVYTHHVHHKTSKDYIGITVESLRIPSSADGWHHRNGYQHAPKAVEGFLHCKENGQIARITHIFK</sequence>
<name>A0A6J5MM07_9CAUD</name>
<proteinExistence type="predicted"/>
<organism evidence="1">
    <name type="scientific">uncultured Caudovirales phage</name>
    <dbReference type="NCBI Taxonomy" id="2100421"/>
    <lineage>
        <taxon>Viruses</taxon>
        <taxon>Duplodnaviria</taxon>
        <taxon>Heunggongvirae</taxon>
        <taxon>Uroviricota</taxon>
        <taxon>Caudoviricetes</taxon>
        <taxon>Peduoviridae</taxon>
        <taxon>Maltschvirus</taxon>
        <taxon>Maltschvirus maltsch</taxon>
    </lineage>
</organism>
<accession>A0A6J5MM07</accession>
<protein>
    <submittedName>
        <fullName evidence="1">Uncharacterized protein</fullName>
    </submittedName>
</protein>
<gene>
    <name evidence="1" type="ORF">UFOVP516_49</name>
</gene>